<dbReference type="Gene3D" id="1.10.10.60">
    <property type="entry name" value="Homeodomain-like"/>
    <property type="match status" value="1"/>
</dbReference>
<dbReference type="SMART" id="SM00389">
    <property type="entry name" value="HOX"/>
    <property type="match status" value="1"/>
</dbReference>
<dbReference type="EMBL" id="HBUF01545934">
    <property type="protein sequence ID" value="CAG6756933.1"/>
    <property type="molecule type" value="Transcribed_RNA"/>
</dbReference>
<proteinExistence type="predicted"/>
<dbReference type="CDD" id="cd00086">
    <property type="entry name" value="homeodomain"/>
    <property type="match status" value="1"/>
</dbReference>
<dbReference type="GO" id="GO:0000981">
    <property type="term" value="F:DNA-binding transcription factor activity, RNA polymerase II-specific"/>
    <property type="evidence" value="ECO:0007669"/>
    <property type="project" value="InterPro"/>
</dbReference>
<dbReference type="EMBL" id="HBUF01545933">
    <property type="protein sequence ID" value="CAG6756932.1"/>
    <property type="molecule type" value="Transcribed_RNA"/>
</dbReference>
<evidence type="ECO:0000256" key="6">
    <source>
        <dbReference type="PROSITE-ProRule" id="PRU00108"/>
    </source>
</evidence>
<name>A0A8D8SGC8_9HEMI</name>
<protein>
    <submittedName>
        <fullName evidence="9">Paired mesoderm homeobox protein 1</fullName>
    </submittedName>
</protein>
<evidence type="ECO:0000256" key="7">
    <source>
        <dbReference type="RuleBase" id="RU000682"/>
    </source>
</evidence>
<dbReference type="EMBL" id="HBUF01169342">
    <property type="protein sequence ID" value="CAG6651850.1"/>
    <property type="molecule type" value="Transcribed_RNA"/>
</dbReference>
<dbReference type="PANTHER" id="PTHR46385">
    <property type="entry name" value="PAIRED MESODERM HOMEOBOX PROTEIN 1-RELATED"/>
    <property type="match status" value="1"/>
</dbReference>
<dbReference type="GO" id="GO:0005634">
    <property type="term" value="C:nucleus"/>
    <property type="evidence" value="ECO:0007669"/>
    <property type="project" value="UniProtKB-SubCell"/>
</dbReference>
<dbReference type="InterPro" id="IPR043378">
    <property type="entry name" value="PRRX1/2"/>
</dbReference>
<dbReference type="EMBL" id="HBUF01214368">
    <property type="protein sequence ID" value="CAG6666492.1"/>
    <property type="molecule type" value="Transcribed_RNA"/>
</dbReference>
<dbReference type="InterPro" id="IPR001356">
    <property type="entry name" value="HD"/>
</dbReference>
<organism evidence="9">
    <name type="scientific">Cacopsylla melanoneura</name>
    <dbReference type="NCBI Taxonomy" id="428564"/>
    <lineage>
        <taxon>Eukaryota</taxon>
        <taxon>Metazoa</taxon>
        <taxon>Ecdysozoa</taxon>
        <taxon>Arthropoda</taxon>
        <taxon>Hexapoda</taxon>
        <taxon>Insecta</taxon>
        <taxon>Pterygota</taxon>
        <taxon>Neoptera</taxon>
        <taxon>Paraneoptera</taxon>
        <taxon>Hemiptera</taxon>
        <taxon>Sternorrhyncha</taxon>
        <taxon>Psylloidea</taxon>
        <taxon>Psyllidae</taxon>
        <taxon>Psyllinae</taxon>
        <taxon>Cacopsylla</taxon>
    </lineage>
</organism>
<evidence type="ECO:0000259" key="8">
    <source>
        <dbReference type="PROSITE" id="PS50071"/>
    </source>
</evidence>
<comment type="subcellular location">
    <subcellularLocation>
        <location evidence="1 6 7">Nucleus</location>
    </subcellularLocation>
</comment>
<dbReference type="PROSITE" id="PS00027">
    <property type="entry name" value="HOMEOBOX_1"/>
    <property type="match status" value="1"/>
</dbReference>
<dbReference type="EMBL" id="HBUF01214367">
    <property type="protein sequence ID" value="CAG6666491.1"/>
    <property type="molecule type" value="Transcribed_RNA"/>
</dbReference>
<evidence type="ECO:0000256" key="4">
    <source>
        <dbReference type="ARBA" id="ARBA00023155"/>
    </source>
</evidence>
<dbReference type="PROSITE" id="PS50071">
    <property type="entry name" value="HOMEOBOX_2"/>
    <property type="match status" value="1"/>
</dbReference>
<dbReference type="InterPro" id="IPR009057">
    <property type="entry name" value="Homeodomain-like_sf"/>
</dbReference>
<dbReference type="FunFam" id="1.10.10.60:FF:000066">
    <property type="entry name" value="Paired mesoderm homeobox protein 1"/>
    <property type="match status" value="1"/>
</dbReference>
<dbReference type="EMBL" id="HBUF01388656">
    <property type="protein sequence ID" value="CAG6733038.1"/>
    <property type="molecule type" value="Transcribed_RNA"/>
</dbReference>
<evidence type="ECO:0000256" key="2">
    <source>
        <dbReference type="ARBA" id="ARBA00022473"/>
    </source>
</evidence>
<feature type="domain" description="Homeobox" evidence="8">
    <location>
        <begin position="52"/>
        <end position="112"/>
    </location>
</feature>
<evidence type="ECO:0000256" key="5">
    <source>
        <dbReference type="ARBA" id="ARBA00023242"/>
    </source>
</evidence>
<keyword evidence="3 6" id="KW-0238">DNA-binding</keyword>
<keyword evidence="2" id="KW-0217">Developmental protein</keyword>
<evidence type="ECO:0000256" key="1">
    <source>
        <dbReference type="ARBA" id="ARBA00004123"/>
    </source>
</evidence>
<dbReference type="EMBL" id="HBUF01388657">
    <property type="protein sequence ID" value="CAG6733039.1"/>
    <property type="molecule type" value="Transcribed_RNA"/>
</dbReference>
<accession>A0A8D8SGC8</accession>
<dbReference type="SUPFAM" id="SSF46689">
    <property type="entry name" value="Homeodomain-like"/>
    <property type="match status" value="1"/>
</dbReference>
<keyword evidence="5 6" id="KW-0539">Nucleus</keyword>
<dbReference type="InterPro" id="IPR017970">
    <property type="entry name" value="Homeobox_CS"/>
</dbReference>
<evidence type="ECO:0000256" key="3">
    <source>
        <dbReference type="ARBA" id="ARBA00023125"/>
    </source>
</evidence>
<reference evidence="9" key="1">
    <citation type="submission" date="2021-05" db="EMBL/GenBank/DDBJ databases">
        <authorList>
            <person name="Alioto T."/>
            <person name="Alioto T."/>
            <person name="Gomez Garrido J."/>
        </authorList>
    </citation>
    <scope>NUCLEOTIDE SEQUENCE</scope>
</reference>
<dbReference type="GO" id="GO:0000978">
    <property type="term" value="F:RNA polymerase II cis-regulatory region sequence-specific DNA binding"/>
    <property type="evidence" value="ECO:0007669"/>
    <property type="project" value="TreeGrafter"/>
</dbReference>
<dbReference type="EMBL" id="HBUF01169341">
    <property type="protein sequence ID" value="CAG6651849.1"/>
    <property type="molecule type" value="Transcribed_RNA"/>
</dbReference>
<dbReference type="PANTHER" id="PTHR46385:SF4">
    <property type="entry name" value="PAIRED MESODERM HOMEOBOX PROTEIN 2-LIKE ISOFORM X1"/>
    <property type="match status" value="1"/>
</dbReference>
<sequence>MKSLREYNVSNLGSLRSQNHSSTSFSVSSLLQIEAKHNHQADDDYDFERRKPKPRRNRTTFNSHQLNALEKVFERTHYPDAFVREELAKKVCLSEARVQVWFQNRRAKFRRNERNFISQRSTDVTTSEQPLPPCTNATPLASVPSNSPHSFDFCAMSLSQCNTVSCNYTSQGSIQSTHYLPTYVPSTNDMSPANLSLSEYTNSSLANLRLKAYEYHQIPH</sequence>
<feature type="DNA-binding region" description="Homeobox" evidence="6">
    <location>
        <begin position="54"/>
        <end position="113"/>
    </location>
</feature>
<keyword evidence="4 6" id="KW-0371">Homeobox</keyword>
<dbReference type="Pfam" id="PF00046">
    <property type="entry name" value="Homeodomain"/>
    <property type="match status" value="1"/>
</dbReference>
<dbReference type="AlphaFoldDB" id="A0A8D8SGC8"/>
<evidence type="ECO:0000313" key="9">
    <source>
        <dbReference type="EMBL" id="CAG6666491.1"/>
    </source>
</evidence>